<dbReference type="Proteomes" id="UP001501584">
    <property type="component" value="Unassembled WGS sequence"/>
</dbReference>
<comment type="caution">
    <text evidence="2">The sequence shown here is derived from an EMBL/GenBank/DDBJ whole genome shotgun (WGS) entry which is preliminary data.</text>
</comment>
<name>A0ABP5TIK3_9ACTN</name>
<evidence type="ECO:0008006" key="4">
    <source>
        <dbReference type="Google" id="ProtNLM"/>
    </source>
</evidence>
<sequence>MHRTAKIIYCPPGRTDEVLLYHIEDFADLARTSRREIDRMIADDEIGKVKWRGVTLIPALELVNFATEETETERPERREQQAGRRAAGTEAQAEHGPKATSATPWEELSYDAR</sequence>
<protein>
    <recommendedName>
        <fullName evidence="4">Helix-turn-helix domain-containing protein</fullName>
    </recommendedName>
</protein>
<evidence type="ECO:0000256" key="1">
    <source>
        <dbReference type="SAM" id="MobiDB-lite"/>
    </source>
</evidence>
<dbReference type="RefSeq" id="WP_310283683.1">
    <property type="nucleotide sequence ID" value="NZ_BAAASX010000035.1"/>
</dbReference>
<proteinExistence type="predicted"/>
<reference evidence="3" key="1">
    <citation type="journal article" date="2019" name="Int. J. Syst. Evol. Microbiol.">
        <title>The Global Catalogue of Microorganisms (GCM) 10K type strain sequencing project: providing services to taxonomists for standard genome sequencing and annotation.</title>
        <authorList>
            <consortium name="The Broad Institute Genomics Platform"/>
            <consortium name="The Broad Institute Genome Sequencing Center for Infectious Disease"/>
            <person name="Wu L."/>
            <person name="Ma J."/>
        </authorList>
    </citation>
    <scope>NUCLEOTIDE SEQUENCE [LARGE SCALE GENOMIC DNA]</scope>
    <source>
        <strain evidence="3">JCM 6238</strain>
    </source>
</reference>
<evidence type="ECO:0000313" key="3">
    <source>
        <dbReference type="Proteomes" id="UP001501584"/>
    </source>
</evidence>
<evidence type="ECO:0000313" key="2">
    <source>
        <dbReference type="EMBL" id="GAA2352210.1"/>
    </source>
</evidence>
<gene>
    <name evidence="2" type="ORF">GCM10010403_52240</name>
</gene>
<organism evidence="2 3">
    <name type="scientific">Glycomyces rutgersensis</name>
    <dbReference type="NCBI Taxonomy" id="58115"/>
    <lineage>
        <taxon>Bacteria</taxon>
        <taxon>Bacillati</taxon>
        <taxon>Actinomycetota</taxon>
        <taxon>Actinomycetes</taxon>
        <taxon>Glycomycetales</taxon>
        <taxon>Glycomycetaceae</taxon>
        <taxon>Glycomyces</taxon>
    </lineage>
</organism>
<keyword evidence="3" id="KW-1185">Reference proteome</keyword>
<dbReference type="EMBL" id="BAAASX010000035">
    <property type="protein sequence ID" value="GAA2352210.1"/>
    <property type="molecule type" value="Genomic_DNA"/>
</dbReference>
<feature type="region of interest" description="Disordered" evidence="1">
    <location>
        <begin position="67"/>
        <end position="113"/>
    </location>
</feature>
<feature type="compositionally biased region" description="Basic and acidic residues" evidence="1">
    <location>
        <begin position="72"/>
        <end position="82"/>
    </location>
</feature>
<accession>A0ABP5TIK3</accession>